<keyword evidence="6 11" id="KW-0816">Tricarboxylic acid cycle</keyword>
<comment type="pathway">
    <text evidence="2 11">Amino-acid degradation; L-lysine degradation via saccharopine pathway; glutaryl-CoA from L-lysine: step 6/6.</text>
</comment>
<evidence type="ECO:0000256" key="4">
    <source>
        <dbReference type="ARBA" id="ARBA00012945"/>
    </source>
</evidence>
<dbReference type="InterPro" id="IPR006255">
    <property type="entry name" value="SucB"/>
</dbReference>
<evidence type="ECO:0000313" key="15">
    <source>
        <dbReference type="EMBL" id="QQP88947.1"/>
    </source>
</evidence>
<dbReference type="Pfam" id="PF00364">
    <property type="entry name" value="Biotin_lipoyl"/>
    <property type="match status" value="1"/>
</dbReference>
<dbReference type="PROSITE" id="PS00189">
    <property type="entry name" value="LIPOYL"/>
    <property type="match status" value="1"/>
</dbReference>
<dbReference type="EC" id="2.3.1.61" evidence="4 11"/>
<dbReference type="InterPro" id="IPR050537">
    <property type="entry name" value="2-oxoacid_dehydrogenase"/>
</dbReference>
<sequence length="419" mass="44737">MALEITVPVLGESVSEATVAKWLKKVGDSVAMDEPLLELETDKVTLEVNATSAGTLAEIVAEEGATVEVGALLGTLSDGAGAPAAKPAESKPEAKAEPAPAPAPAAPAAPAAEQHDTLSPAVRKLIDDNKLKASDIQATGKDGRLTKEDVLRYLESRPTQMPAAPAPAPAAKPAPKPAVPAGPRARAEQEERVRMTRLRQRIAERLKEAQDTAAMLTTFNEVDMTNLLAVRNSYKDVFEKKHGVKLGFMSFFVKACITALQELPAVNAEIEGTDIIYKNYYDIGVAVGTPSGLVVPVVRDADKLNFAGVEKTIGALGKKARDGKLSMEELSGGTFTISNGGVYGSLMSTPIINPPQSAILGMHKTQERPMVVNGKIEIRPMMYLALSYDHRIIDGKEAVTFLVRVKECIEDPQRILLDV</sequence>
<evidence type="ECO:0000256" key="9">
    <source>
        <dbReference type="ARBA" id="ARBA00023315"/>
    </source>
</evidence>
<dbReference type="PANTHER" id="PTHR43416:SF5">
    <property type="entry name" value="DIHYDROLIPOYLLYSINE-RESIDUE SUCCINYLTRANSFERASE COMPONENT OF 2-OXOGLUTARATE DEHYDROGENASE COMPLEX, MITOCHONDRIAL"/>
    <property type="match status" value="1"/>
</dbReference>
<gene>
    <name evidence="15" type="primary">odhB</name>
    <name evidence="15" type="ORF">IGS68_23520</name>
</gene>
<proteinExistence type="inferred from homology"/>
<evidence type="ECO:0000313" key="16">
    <source>
        <dbReference type="Proteomes" id="UP000595197"/>
    </source>
</evidence>
<dbReference type="InterPro" id="IPR001078">
    <property type="entry name" value="2-oxoacid_DH_actylTfrase"/>
</dbReference>
<evidence type="ECO:0000256" key="6">
    <source>
        <dbReference type="ARBA" id="ARBA00022532"/>
    </source>
</evidence>
<dbReference type="PANTHER" id="PTHR43416">
    <property type="entry name" value="DIHYDROLIPOYLLYSINE-RESIDUE SUCCINYLTRANSFERASE COMPONENT OF 2-OXOGLUTARATE DEHYDROGENASE COMPLEX, MITOCHONDRIAL-RELATED"/>
    <property type="match status" value="1"/>
</dbReference>
<evidence type="ECO:0000256" key="8">
    <source>
        <dbReference type="ARBA" id="ARBA00022823"/>
    </source>
</evidence>
<name>A0ABX7B462_9PROT</name>
<keyword evidence="16" id="KW-1185">Reference proteome</keyword>
<organism evidence="15 16">
    <name type="scientific">Skermanella cutis</name>
    <dbReference type="NCBI Taxonomy" id="2775420"/>
    <lineage>
        <taxon>Bacteria</taxon>
        <taxon>Pseudomonadati</taxon>
        <taxon>Pseudomonadota</taxon>
        <taxon>Alphaproteobacteria</taxon>
        <taxon>Rhodospirillales</taxon>
        <taxon>Azospirillaceae</taxon>
        <taxon>Skermanella</taxon>
    </lineage>
</organism>
<dbReference type="CDD" id="cd06849">
    <property type="entry name" value="lipoyl_domain"/>
    <property type="match status" value="1"/>
</dbReference>
<dbReference type="GO" id="GO:0004149">
    <property type="term" value="F:dihydrolipoyllysine-residue succinyltransferase activity"/>
    <property type="evidence" value="ECO:0007669"/>
    <property type="project" value="UniProtKB-EC"/>
</dbReference>
<dbReference type="Pfam" id="PF00198">
    <property type="entry name" value="2-oxoacid_dh"/>
    <property type="match status" value="1"/>
</dbReference>
<dbReference type="NCBIfam" id="TIGR01347">
    <property type="entry name" value="sucB"/>
    <property type="match status" value="1"/>
</dbReference>
<comment type="catalytic activity">
    <reaction evidence="10 11">
        <text>N(6)-[(R)-dihydrolipoyl]-L-lysyl-[protein] + succinyl-CoA = N(6)-[(R)-S(8)-succinyldihydrolipoyl]-L-lysyl-[protein] + CoA</text>
        <dbReference type="Rhea" id="RHEA:15213"/>
        <dbReference type="Rhea" id="RHEA-COMP:10475"/>
        <dbReference type="Rhea" id="RHEA-COMP:20092"/>
        <dbReference type="ChEBI" id="CHEBI:57287"/>
        <dbReference type="ChEBI" id="CHEBI:57292"/>
        <dbReference type="ChEBI" id="CHEBI:83100"/>
        <dbReference type="ChEBI" id="CHEBI:83120"/>
        <dbReference type="EC" id="2.3.1.61"/>
    </reaction>
</comment>
<dbReference type="SUPFAM" id="SSF47005">
    <property type="entry name" value="Peripheral subunit-binding domain of 2-oxo acid dehydrogenase complex"/>
    <property type="match status" value="1"/>
</dbReference>
<dbReference type="RefSeq" id="WP_201074565.1">
    <property type="nucleotide sequence ID" value="NZ_CP067420.1"/>
</dbReference>
<dbReference type="SUPFAM" id="SSF52777">
    <property type="entry name" value="CoA-dependent acyltransferases"/>
    <property type="match status" value="1"/>
</dbReference>
<feature type="region of interest" description="Disordered" evidence="12">
    <location>
        <begin position="159"/>
        <end position="193"/>
    </location>
</feature>
<evidence type="ECO:0000259" key="13">
    <source>
        <dbReference type="PROSITE" id="PS50968"/>
    </source>
</evidence>
<dbReference type="InterPro" id="IPR011053">
    <property type="entry name" value="Single_hybrid_motif"/>
</dbReference>
<comment type="similarity">
    <text evidence="3 11">Belongs to the 2-oxoacid dehydrogenase family.</text>
</comment>
<dbReference type="InterPro" id="IPR003016">
    <property type="entry name" value="2-oxoA_DH_lipoyl-BS"/>
</dbReference>
<dbReference type="Gene3D" id="2.40.50.100">
    <property type="match status" value="1"/>
</dbReference>
<dbReference type="PROSITE" id="PS51826">
    <property type="entry name" value="PSBD"/>
    <property type="match status" value="1"/>
</dbReference>
<evidence type="ECO:0000256" key="7">
    <source>
        <dbReference type="ARBA" id="ARBA00022679"/>
    </source>
</evidence>
<evidence type="ECO:0000256" key="10">
    <source>
        <dbReference type="ARBA" id="ARBA00052761"/>
    </source>
</evidence>
<evidence type="ECO:0000256" key="11">
    <source>
        <dbReference type="RuleBase" id="RU361138"/>
    </source>
</evidence>
<dbReference type="InterPro" id="IPR000089">
    <property type="entry name" value="Biotin_lipoyl"/>
</dbReference>
<keyword evidence="7 11" id="KW-0808">Transferase</keyword>
<dbReference type="NCBIfam" id="NF004309">
    <property type="entry name" value="PRK05704.1"/>
    <property type="match status" value="1"/>
</dbReference>
<feature type="region of interest" description="Disordered" evidence="12">
    <location>
        <begin position="79"/>
        <end position="117"/>
    </location>
</feature>
<evidence type="ECO:0000259" key="14">
    <source>
        <dbReference type="PROSITE" id="PS51826"/>
    </source>
</evidence>
<evidence type="ECO:0000256" key="5">
    <source>
        <dbReference type="ARBA" id="ARBA00019511"/>
    </source>
</evidence>
<feature type="domain" description="Lipoyl-binding" evidence="13">
    <location>
        <begin position="2"/>
        <end position="77"/>
    </location>
</feature>
<dbReference type="InterPro" id="IPR023213">
    <property type="entry name" value="CAT-like_dom_sf"/>
</dbReference>
<dbReference type="Gene3D" id="3.30.559.10">
    <property type="entry name" value="Chloramphenicol acetyltransferase-like domain"/>
    <property type="match status" value="1"/>
</dbReference>
<dbReference type="EMBL" id="CP067420">
    <property type="protein sequence ID" value="QQP88947.1"/>
    <property type="molecule type" value="Genomic_DNA"/>
</dbReference>
<accession>A0ABX7B462</accession>
<evidence type="ECO:0000256" key="3">
    <source>
        <dbReference type="ARBA" id="ARBA00007317"/>
    </source>
</evidence>
<dbReference type="PROSITE" id="PS50968">
    <property type="entry name" value="BIOTINYL_LIPOYL"/>
    <property type="match status" value="1"/>
</dbReference>
<comment type="function">
    <text evidence="1 11">E2 component of the 2-oxoglutarate dehydrogenase (OGDH) complex which catalyzes the second step in the conversion of 2-oxoglutarate to succinyl-CoA and CO(2).</text>
</comment>
<dbReference type="InterPro" id="IPR036625">
    <property type="entry name" value="E3-bd_dom_sf"/>
</dbReference>
<dbReference type="Proteomes" id="UP000595197">
    <property type="component" value="Chromosome"/>
</dbReference>
<evidence type="ECO:0000256" key="1">
    <source>
        <dbReference type="ARBA" id="ARBA00004052"/>
    </source>
</evidence>
<dbReference type="SUPFAM" id="SSF51230">
    <property type="entry name" value="Single hybrid motif"/>
    <property type="match status" value="1"/>
</dbReference>
<dbReference type="Gene3D" id="4.10.320.10">
    <property type="entry name" value="E3-binding domain"/>
    <property type="match status" value="1"/>
</dbReference>
<keyword evidence="9 11" id="KW-0012">Acyltransferase</keyword>
<feature type="compositionally biased region" description="Pro residues" evidence="12">
    <location>
        <begin position="164"/>
        <end position="180"/>
    </location>
</feature>
<reference evidence="15" key="1">
    <citation type="submission" date="2021-02" db="EMBL/GenBank/DDBJ databases">
        <title>Skermanella TT6 skin isolate.</title>
        <authorList>
            <person name="Lee K."/>
            <person name="Ganzorig M."/>
        </authorList>
    </citation>
    <scope>NUCLEOTIDE SEQUENCE</scope>
    <source>
        <strain evidence="15">TT6</strain>
    </source>
</reference>
<dbReference type="InterPro" id="IPR004167">
    <property type="entry name" value="PSBD"/>
</dbReference>
<evidence type="ECO:0000256" key="2">
    <source>
        <dbReference type="ARBA" id="ARBA00005145"/>
    </source>
</evidence>
<dbReference type="Pfam" id="PF02817">
    <property type="entry name" value="E3_binding"/>
    <property type="match status" value="1"/>
</dbReference>
<protein>
    <recommendedName>
        <fullName evidence="5 11">Dihydrolipoyllysine-residue succinyltransferase component of 2-oxoglutarate dehydrogenase complex</fullName>
        <ecNumber evidence="4 11">2.3.1.61</ecNumber>
    </recommendedName>
    <alternativeName>
        <fullName evidence="11">2-oxoglutarate dehydrogenase complex component E2</fullName>
    </alternativeName>
</protein>
<keyword evidence="8 11" id="KW-0450">Lipoyl</keyword>
<comment type="cofactor">
    <cofactor evidence="11">
        <name>(R)-lipoate</name>
        <dbReference type="ChEBI" id="CHEBI:83088"/>
    </cofactor>
    <text evidence="11">Binds 1 lipoyl cofactor covalently.</text>
</comment>
<evidence type="ECO:0000256" key="12">
    <source>
        <dbReference type="SAM" id="MobiDB-lite"/>
    </source>
</evidence>
<feature type="domain" description="Peripheral subunit-binding (PSBD)" evidence="14">
    <location>
        <begin position="117"/>
        <end position="154"/>
    </location>
</feature>